<keyword evidence="1" id="KW-0812">Transmembrane</keyword>
<evidence type="ECO:0000256" key="1">
    <source>
        <dbReference type="SAM" id="Phobius"/>
    </source>
</evidence>
<sequence>MASSSTNTLCIANIVLLFVLQYCMLTIIFLSILWFRDSFSQYDRFIHAILNLQFVLLFYIDGMECLNFLYQL</sequence>
<dbReference type="EnsemblMetazoa" id="AFUN014260-RA">
    <property type="protein sequence ID" value="AFUN014260-PA"/>
    <property type="gene ID" value="AFUN014260"/>
</dbReference>
<dbReference type="VEuPathDB" id="VectorBase:AFUN014260"/>
<dbReference type="AlphaFoldDB" id="A0A182S197"/>
<feature type="transmembrane region" description="Helical" evidence="1">
    <location>
        <begin position="48"/>
        <end position="70"/>
    </location>
</feature>
<proteinExistence type="predicted"/>
<evidence type="ECO:0000313" key="2">
    <source>
        <dbReference type="EnsemblMetazoa" id="AFUN014260-PA"/>
    </source>
</evidence>
<name>A0A182S197_ANOFN</name>
<keyword evidence="1" id="KW-0472">Membrane</keyword>
<feature type="transmembrane region" description="Helical" evidence="1">
    <location>
        <begin position="12"/>
        <end position="36"/>
    </location>
</feature>
<accession>A0A182S197</accession>
<protein>
    <submittedName>
        <fullName evidence="2">Uncharacterized protein</fullName>
    </submittedName>
</protein>
<organism evidence="2">
    <name type="scientific">Anopheles funestus</name>
    <name type="common">African malaria mosquito</name>
    <dbReference type="NCBI Taxonomy" id="62324"/>
    <lineage>
        <taxon>Eukaryota</taxon>
        <taxon>Metazoa</taxon>
        <taxon>Ecdysozoa</taxon>
        <taxon>Arthropoda</taxon>
        <taxon>Hexapoda</taxon>
        <taxon>Insecta</taxon>
        <taxon>Pterygota</taxon>
        <taxon>Neoptera</taxon>
        <taxon>Endopterygota</taxon>
        <taxon>Diptera</taxon>
        <taxon>Nematocera</taxon>
        <taxon>Culicoidea</taxon>
        <taxon>Culicidae</taxon>
        <taxon>Anophelinae</taxon>
        <taxon>Anopheles</taxon>
    </lineage>
</organism>
<keyword evidence="1" id="KW-1133">Transmembrane helix</keyword>
<reference evidence="2" key="1">
    <citation type="submission" date="2020-05" db="UniProtKB">
        <authorList>
            <consortium name="EnsemblMetazoa"/>
        </authorList>
    </citation>
    <scope>IDENTIFICATION</scope>
    <source>
        <strain evidence="2">FUMOZ</strain>
    </source>
</reference>